<dbReference type="SUPFAM" id="SSF52540">
    <property type="entry name" value="P-loop containing nucleoside triphosphate hydrolases"/>
    <property type="match status" value="2"/>
</dbReference>
<keyword evidence="6" id="KW-0378">Hydrolase</keyword>
<dbReference type="AlphaFoldDB" id="A0A5R9GTX5"/>
<keyword evidence="10" id="KW-1185">Reference proteome</keyword>
<evidence type="ECO:0000256" key="6">
    <source>
        <dbReference type="ARBA" id="ARBA00022801"/>
    </source>
</evidence>
<evidence type="ECO:0000256" key="1">
    <source>
        <dbReference type="ARBA" id="ARBA00012513"/>
    </source>
</evidence>
<feature type="domain" description="KaiC" evidence="8">
    <location>
        <begin position="11"/>
        <end position="250"/>
    </location>
</feature>
<dbReference type="GO" id="GO:0005524">
    <property type="term" value="F:ATP binding"/>
    <property type="evidence" value="ECO:0007669"/>
    <property type="project" value="InterPro"/>
</dbReference>
<evidence type="ECO:0000256" key="7">
    <source>
        <dbReference type="SAM" id="Coils"/>
    </source>
</evidence>
<keyword evidence="5" id="KW-0418">Kinase</keyword>
<dbReference type="PANTHER" id="PTHR42926:SF1">
    <property type="entry name" value="CIRCADIAN CLOCK OSCILLATOR PROTEIN KAIC 1"/>
    <property type="match status" value="1"/>
</dbReference>
<dbReference type="InterPro" id="IPR027417">
    <property type="entry name" value="P-loop_NTPase"/>
</dbReference>
<dbReference type="Gene3D" id="3.40.50.300">
    <property type="entry name" value="P-loop containing nucleotide triphosphate hydrolases"/>
    <property type="match status" value="2"/>
</dbReference>
<proteinExistence type="predicted"/>
<evidence type="ECO:0000256" key="5">
    <source>
        <dbReference type="ARBA" id="ARBA00022777"/>
    </source>
</evidence>
<dbReference type="NCBIfam" id="NF006799">
    <property type="entry name" value="PRK09302.1"/>
    <property type="match status" value="1"/>
</dbReference>
<dbReference type="OrthoDB" id="9787927at2"/>
<dbReference type="SMART" id="SM00382">
    <property type="entry name" value="AAA"/>
    <property type="match status" value="2"/>
</dbReference>
<dbReference type="GO" id="GO:0016787">
    <property type="term" value="F:hydrolase activity"/>
    <property type="evidence" value="ECO:0007669"/>
    <property type="project" value="UniProtKB-KW"/>
</dbReference>
<dbReference type="PANTHER" id="PTHR42926">
    <property type="match status" value="1"/>
</dbReference>
<accession>A0A5R9GTX5</accession>
<keyword evidence="4" id="KW-0677">Repeat</keyword>
<evidence type="ECO:0000256" key="3">
    <source>
        <dbReference type="ARBA" id="ARBA00022679"/>
    </source>
</evidence>
<dbReference type="PROSITE" id="PS51146">
    <property type="entry name" value="KAIC"/>
    <property type="match status" value="2"/>
</dbReference>
<name>A0A5R9GTX5_9PROT</name>
<dbReference type="Proteomes" id="UP000306585">
    <property type="component" value="Unassembled WGS sequence"/>
</dbReference>
<dbReference type="RefSeq" id="WP_138239523.1">
    <property type="nucleotide sequence ID" value="NZ_VBRY01000008.1"/>
</dbReference>
<feature type="domain" description="KaiC" evidence="8">
    <location>
        <begin position="251"/>
        <end position="486"/>
    </location>
</feature>
<keyword evidence="2" id="KW-0597">Phosphoprotein</keyword>
<protein>
    <recommendedName>
        <fullName evidence="1">non-specific serine/threonine protein kinase</fullName>
        <ecNumber evidence="1">2.7.11.1</ecNumber>
    </recommendedName>
</protein>
<sequence length="569" mass="62638">MNQLSSVNQLKKCPTGITGFDRIADGGLPAGRSTLICGSAGSGKSLFGIEFLAHGIQLFHEPGVFVSFEERSEDIIGNVASIGLALQPMVAAGKLKILPIDIDAHTLHEAGEYDLEPLFIRIGAAIQAVAAKRIVLDAVENLFSAFQDQSILRAEFKRLLCWLKEQGITAVITTEKGEQSLTRRGIEEYLADCVVLLDLRVTDQVATRMLRITKYRGSGHGADEYPFLIDDTGIVCMPINQYSLDYPVSNRVFPSGITRLDQMLGGGIYYGSTLLVSGGSGSGKSTIAGQFVDAACGRGEKTLYLALEESPAQIMRNLKSLNIDLQQWLDHGLLAFVANRPSVYGLEMQMAVLMRQVRLFEPALVVIDPITALHIDSSSLAVKRMLQRTIDQLKARGVTMLFTTLTWASEEAGETTSSSISSLMDAWIQLRSMESSGERSRGLYVIKSRGARNSNQIREFLITHGGVSLKDVMLNAAGEVVTGSERYLMQVRQAQAAKDRKTTEEQQRLELESRYKTMQARVSALMAEFEAEKQSLERKWQLEAIQSSETEMLIHQVSERRSAGVSDDE</sequence>
<dbReference type="GO" id="GO:0004674">
    <property type="term" value="F:protein serine/threonine kinase activity"/>
    <property type="evidence" value="ECO:0007669"/>
    <property type="project" value="UniProtKB-EC"/>
</dbReference>
<evidence type="ECO:0000256" key="4">
    <source>
        <dbReference type="ARBA" id="ARBA00022737"/>
    </source>
</evidence>
<keyword evidence="7" id="KW-0175">Coiled coil</keyword>
<dbReference type="Pfam" id="PF06745">
    <property type="entry name" value="ATPase"/>
    <property type="match status" value="2"/>
</dbReference>
<keyword evidence="3" id="KW-0808">Transferase</keyword>
<dbReference type="PRINTS" id="PR01874">
    <property type="entry name" value="DNAREPAIRADA"/>
</dbReference>
<dbReference type="InterPro" id="IPR003593">
    <property type="entry name" value="AAA+_ATPase"/>
</dbReference>
<evidence type="ECO:0000313" key="9">
    <source>
        <dbReference type="EMBL" id="TLS66694.1"/>
    </source>
</evidence>
<dbReference type="InterPro" id="IPR010624">
    <property type="entry name" value="KaiC_dom"/>
</dbReference>
<dbReference type="InterPro" id="IPR030665">
    <property type="entry name" value="KaiC"/>
</dbReference>
<dbReference type="InterPro" id="IPR051347">
    <property type="entry name" value="Circadian_clock_KaiC-rel"/>
</dbReference>
<comment type="caution">
    <text evidence="9">The sequence shown here is derived from an EMBL/GenBank/DDBJ whole genome shotgun (WGS) entry which is preliminary data.</text>
</comment>
<dbReference type="InterPro" id="IPR014774">
    <property type="entry name" value="KaiC-like_dom"/>
</dbReference>
<feature type="coiled-coil region" evidence="7">
    <location>
        <begin position="494"/>
        <end position="539"/>
    </location>
</feature>
<reference evidence="9 10" key="1">
    <citation type="journal article" date="2019" name="Appl. Environ. Microbiol.">
        <title>Environmental Evidence and Genomic Insight of Iron-oxidizing Bacteria Preference Towards More Corrosion Resistant Stainless Steel at Higher Salinities.</title>
        <authorList>
            <person name="Garrison C.E."/>
            <person name="Price K.A."/>
            <person name="Field E.K."/>
        </authorList>
    </citation>
    <scope>NUCLEOTIDE SEQUENCE [LARGE SCALE GENOMIC DNA]</scope>
    <source>
        <strain evidence="9 10">P3</strain>
    </source>
</reference>
<evidence type="ECO:0000313" key="10">
    <source>
        <dbReference type="Proteomes" id="UP000306585"/>
    </source>
</evidence>
<evidence type="ECO:0000256" key="2">
    <source>
        <dbReference type="ARBA" id="ARBA00022553"/>
    </source>
</evidence>
<gene>
    <name evidence="9" type="primary">kaiC</name>
    <name evidence="9" type="ORF">FEF65_09215</name>
</gene>
<dbReference type="PIRSF" id="PIRSF039117">
    <property type="entry name" value="KaiC"/>
    <property type="match status" value="1"/>
</dbReference>
<dbReference type="EMBL" id="VBRY01000008">
    <property type="protein sequence ID" value="TLS66694.1"/>
    <property type="molecule type" value="Genomic_DNA"/>
</dbReference>
<dbReference type="EC" id="2.7.11.1" evidence="1"/>
<evidence type="ECO:0000259" key="8">
    <source>
        <dbReference type="PROSITE" id="PS51146"/>
    </source>
</evidence>
<organism evidence="9 10">
    <name type="scientific">Mariprofundus erugo</name>
    <dbReference type="NCBI Taxonomy" id="2528639"/>
    <lineage>
        <taxon>Bacteria</taxon>
        <taxon>Pseudomonadati</taxon>
        <taxon>Pseudomonadota</taxon>
        <taxon>Candidatius Mariprofundia</taxon>
        <taxon>Mariprofundales</taxon>
        <taxon>Mariprofundaceae</taxon>
        <taxon>Mariprofundus</taxon>
    </lineage>
</organism>